<dbReference type="AlphaFoldDB" id="A0A2P2NEQ9"/>
<reference evidence="1" key="1">
    <citation type="submission" date="2018-02" db="EMBL/GenBank/DDBJ databases">
        <title>Rhizophora mucronata_Transcriptome.</title>
        <authorList>
            <person name="Meera S.P."/>
            <person name="Sreeshan A."/>
            <person name="Augustine A."/>
        </authorList>
    </citation>
    <scope>NUCLEOTIDE SEQUENCE</scope>
    <source>
        <tissue evidence="1">Leaf</tissue>
    </source>
</reference>
<sequence>MLPVNSSILRLILGTYGAIGTYANTTAKFLNDENEGTFGDFQLKFLHLISLT</sequence>
<organism evidence="1">
    <name type="scientific">Rhizophora mucronata</name>
    <name type="common">Asiatic mangrove</name>
    <dbReference type="NCBI Taxonomy" id="61149"/>
    <lineage>
        <taxon>Eukaryota</taxon>
        <taxon>Viridiplantae</taxon>
        <taxon>Streptophyta</taxon>
        <taxon>Embryophyta</taxon>
        <taxon>Tracheophyta</taxon>
        <taxon>Spermatophyta</taxon>
        <taxon>Magnoliopsida</taxon>
        <taxon>eudicotyledons</taxon>
        <taxon>Gunneridae</taxon>
        <taxon>Pentapetalae</taxon>
        <taxon>rosids</taxon>
        <taxon>fabids</taxon>
        <taxon>Malpighiales</taxon>
        <taxon>Rhizophoraceae</taxon>
        <taxon>Rhizophora</taxon>
    </lineage>
</organism>
<protein>
    <submittedName>
        <fullName evidence="1">Uncharacterized protein</fullName>
    </submittedName>
</protein>
<name>A0A2P2NEQ9_RHIMU</name>
<dbReference type="EMBL" id="GGEC01060455">
    <property type="protein sequence ID" value="MBX40939.1"/>
    <property type="molecule type" value="Transcribed_RNA"/>
</dbReference>
<proteinExistence type="predicted"/>
<evidence type="ECO:0000313" key="1">
    <source>
        <dbReference type="EMBL" id="MBX40939.1"/>
    </source>
</evidence>
<accession>A0A2P2NEQ9</accession>